<evidence type="ECO:0000313" key="1">
    <source>
        <dbReference type="EMBL" id="QNE22459.1"/>
    </source>
</evidence>
<reference evidence="1 2" key="2">
    <citation type="journal article" date="2020" name="Microbiol. Resour. Announc.">
        <title>Antarctic desert soil bacteria exhibit high novel natural product potential, evaluated through long-read genome sequencing and comparative genomics.</title>
        <authorList>
            <person name="Benaud N."/>
            <person name="Edwards R.J."/>
            <person name="Amos T.G."/>
            <person name="D'Agostino P.M."/>
            <person name="Gutierrez-Chavez C."/>
            <person name="Montgomery K."/>
            <person name="Nicetic I."/>
            <person name="Ferrari B.C."/>
        </authorList>
    </citation>
    <scope>NUCLEOTIDE SEQUENCE [LARGE SCALE GENOMIC DNA]</scope>
    <source>
        <strain evidence="1 2">SPB151</strain>
    </source>
</reference>
<dbReference type="EMBL" id="CP043661">
    <property type="protein sequence ID" value="QNE22459.1"/>
    <property type="molecule type" value="Genomic_DNA"/>
</dbReference>
<evidence type="ECO:0000313" key="2">
    <source>
        <dbReference type="Proteomes" id="UP000515563"/>
    </source>
</evidence>
<dbReference type="AlphaFoldDB" id="A0A7G6X894"/>
<sequence>MNDSTMDKVFDRLLSRGVSKSEFRGCSPQEIGEIKARQGVSAIPGEYLCYLQHIGRGAGSFQKGTDAYYPNVLDLKEAAEELLEENGSKIVLGPKSLVFEMHQGYEFAWFPDVETNRPAVNWYSEVSGDEIKEWPSLPAYLMYRLRGG</sequence>
<dbReference type="InterPro" id="IPR037883">
    <property type="entry name" value="Knr4/Smi1-like_sf"/>
</dbReference>
<dbReference type="Proteomes" id="UP000515563">
    <property type="component" value="Chromosome"/>
</dbReference>
<reference evidence="2" key="1">
    <citation type="submission" date="2019-09" db="EMBL/GenBank/DDBJ databases">
        <title>Antimicrobial potential of Antarctic Bacteria.</title>
        <authorList>
            <person name="Benaud N."/>
            <person name="Edwards R.J."/>
            <person name="Ferrari B.C."/>
        </authorList>
    </citation>
    <scope>NUCLEOTIDE SEQUENCE [LARGE SCALE GENOMIC DNA]</scope>
    <source>
        <strain evidence="2">SPB151</strain>
    </source>
</reference>
<keyword evidence="2" id="KW-1185">Reference proteome</keyword>
<dbReference type="RefSeq" id="WP_185444871.1">
    <property type="nucleotide sequence ID" value="NZ_CP043661.1"/>
</dbReference>
<evidence type="ECO:0008006" key="3">
    <source>
        <dbReference type="Google" id="ProtNLM"/>
    </source>
</evidence>
<accession>A0A7G6X894</accession>
<gene>
    <name evidence="1" type="ORF">F1D05_36870</name>
</gene>
<dbReference type="SUPFAM" id="SSF160631">
    <property type="entry name" value="SMI1/KNR4-like"/>
    <property type="match status" value="1"/>
</dbReference>
<dbReference type="KEGG" id="kqi:F1D05_36870"/>
<organism evidence="1 2">
    <name type="scientific">Kribbella qitaiheensis</name>
    <dbReference type="NCBI Taxonomy" id="1544730"/>
    <lineage>
        <taxon>Bacteria</taxon>
        <taxon>Bacillati</taxon>
        <taxon>Actinomycetota</taxon>
        <taxon>Actinomycetes</taxon>
        <taxon>Propionibacteriales</taxon>
        <taxon>Kribbellaceae</taxon>
        <taxon>Kribbella</taxon>
    </lineage>
</organism>
<proteinExistence type="predicted"/>
<protein>
    <recommendedName>
        <fullName evidence="3">SMI1/KNR4 family protein</fullName>
    </recommendedName>
</protein>
<name>A0A7G6X894_9ACTN</name>